<organism evidence="2">
    <name type="scientific">Caenorhabditis brenneri</name>
    <name type="common">Nematode worm</name>
    <dbReference type="NCBI Taxonomy" id="135651"/>
    <lineage>
        <taxon>Eukaryota</taxon>
        <taxon>Metazoa</taxon>
        <taxon>Ecdysozoa</taxon>
        <taxon>Nematoda</taxon>
        <taxon>Chromadorea</taxon>
        <taxon>Rhabditida</taxon>
        <taxon>Rhabditina</taxon>
        <taxon>Rhabditomorpha</taxon>
        <taxon>Rhabditoidea</taxon>
        <taxon>Rhabditidae</taxon>
        <taxon>Peloderinae</taxon>
        <taxon>Caenorhabditis</taxon>
    </lineage>
</organism>
<dbReference type="EMBL" id="GL379788">
    <property type="protein sequence ID" value="EGT40474.1"/>
    <property type="molecule type" value="Genomic_DNA"/>
</dbReference>
<evidence type="ECO:0000313" key="2">
    <source>
        <dbReference type="Proteomes" id="UP000008068"/>
    </source>
</evidence>
<protein>
    <submittedName>
        <fullName evidence="1">Uncharacterized protein</fullName>
    </submittedName>
</protein>
<sequence length="72" mass="8027">MSTIVNYGTIAAEEIEDSEVEESQPSSVAPFEPMQIQEPAPAPPVEWYKMPFCCVIEVCACVLEACLPYCRR</sequence>
<dbReference type="HOGENOM" id="CLU_2724466_0_0_1"/>
<dbReference type="InParanoid" id="G0MBF5"/>
<name>G0MBF5_CAEBE</name>
<dbReference type="AlphaFoldDB" id="G0MBF5"/>
<reference evidence="2" key="1">
    <citation type="submission" date="2011-07" db="EMBL/GenBank/DDBJ databases">
        <authorList>
            <consortium name="Caenorhabditis brenneri Sequencing and Analysis Consortium"/>
            <person name="Wilson R.K."/>
        </authorList>
    </citation>
    <scope>NUCLEOTIDE SEQUENCE [LARGE SCALE GENOMIC DNA]</scope>
    <source>
        <strain evidence="2">PB2801</strain>
    </source>
</reference>
<keyword evidence="2" id="KW-1185">Reference proteome</keyword>
<gene>
    <name evidence="1" type="ORF">CAEBREN_03352</name>
</gene>
<evidence type="ECO:0000313" key="1">
    <source>
        <dbReference type="EMBL" id="EGT40474.1"/>
    </source>
</evidence>
<dbReference type="Proteomes" id="UP000008068">
    <property type="component" value="Unassembled WGS sequence"/>
</dbReference>
<accession>G0MBF5</accession>
<proteinExistence type="predicted"/>